<dbReference type="AlphaFoldDB" id="A0A835U5G8"/>
<evidence type="ECO:0000256" key="7">
    <source>
        <dbReference type="ARBA" id="ARBA00023265"/>
    </source>
</evidence>
<dbReference type="OrthoDB" id="1388414at2759"/>
<evidence type="ECO:0000256" key="1">
    <source>
        <dbReference type="ARBA" id="ARBA00004141"/>
    </source>
</evidence>
<dbReference type="GO" id="GO:0016020">
    <property type="term" value="C:membrane"/>
    <property type="evidence" value="ECO:0007669"/>
    <property type="project" value="UniProtKB-SubCell"/>
</dbReference>
<evidence type="ECO:0000256" key="2">
    <source>
        <dbReference type="ARBA" id="ARBA00006574"/>
    </source>
</evidence>
<proteinExistence type="inferred from homology"/>
<dbReference type="GO" id="GO:0006952">
    <property type="term" value="P:defense response"/>
    <property type="evidence" value="ECO:0007669"/>
    <property type="project" value="UniProtKB-KW"/>
</dbReference>
<evidence type="ECO:0000256" key="4">
    <source>
        <dbReference type="ARBA" id="ARBA00022821"/>
    </source>
</evidence>
<protein>
    <recommendedName>
        <fullName evidence="11">MLO-like protein</fullName>
    </recommendedName>
</protein>
<evidence type="ECO:0000256" key="5">
    <source>
        <dbReference type="ARBA" id="ARBA00022989"/>
    </source>
</evidence>
<sequence length="345" mass="40010">MGWNNETFGALKTLIRIKSKLLRRAFKEVFKVKIVVKDGPKNGVCQIQRTTIAGLNEKVVGYLSMLESNKMIWRCLSFKQFYGSLTKTDYRALRAGFIMRHCQTHPKFDFHKYMMRALEDDFKKVVGISWYLWLFVIIFLLININGWHAYLWLSFLPLILVVSVGAKLEHIITRLAIKLAEMPLDGQEWRVKPSDEHFWFKWPSFFTYGFHSCILEGIGYIIPRLVVGVIVEVLCSYITLPLYAIVTQMGDSYKQAIFAQHMQATLHGWVEEVRKRKRSHSSFPSTIMGVFGRKKKKEEASTRSELQMHRMVRCKAFEDPQETGKASSIAEISKTELEDPQILAV</sequence>
<evidence type="ECO:0000256" key="6">
    <source>
        <dbReference type="ARBA" id="ARBA00023136"/>
    </source>
</evidence>
<keyword evidence="6 8" id="KW-0472">Membrane</keyword>
<evidence type="ECO:0000313" key="9">
    <source>
        <dbReference type="EMBL" id="KAG0450309.1"/>
    </source>
</evidence>
<keyword evidence="5 8" id="KW-1133">Transmembrane helix</keyword>
<comment type="caution">
    <text evidence="9">The sequence shown here is derived from an EMBL/GenBank/DDBJ whole genome shotgun (WGS) entry which is preliminary data.</text>
</comment>
<keyword evidence="7" id="KW-0568">Pathogenesis-related protein</keyword>
<evidence type="ECO:0000256" key="8">
    <source>
        <dbReference type="SAM" id="Phobius"/>
    </source>
</evidence>
<evidence type="ECO:0000256" key="3">
    <source>
        <dbReference type="ARBA" id="ARBA00022692"/>
    </source>
</evidence>
<dbReference type="EMBL" id="JADCNM010000130">
    <property type="protein sequence ID" value="KAG0450309.1"/>
    <property type="molecule type" value="Genomic_DNA"/>
</dbReference>
<evidence type="ECO:0000313" key="10">
    <source>
        <dbReference type="Proteomes" id="UP000639772"/>
    </source>
</evidence>
<feature type="transmembrane region" description="Helical" evidence="8">
    <location>
        <begin position="150"/>
        <end position="168"/>
    </location>
</feature>
<organism evidence="9 10">
    <name type="scientific">Vanilla planifolia</name>
    <name type="common">Vanilla</name>
    <dbReference type="NCBI Taxonomy" id="51239"/>
    <lineage>
        <taxon>Eukaryota</taxon>
        <taxon>Viridiplantae</taxon>
        <taxon>Streptophyta</taxon>
        <taxon>Embryophyta</taxon>
        <taxon>Tracheophyta</taxon>
        <taxon>Spermatophyta</taxon>
        <taxon>Magnoliopsida</taxon>
        <taxon>Liliopsida</taxon>
        <taxon>Asparagales</taxon>
        <taxon>Orchidaceae</taxon>
        <taxon>Vanilloideae</taxon>
        <taxon>Vanilleae</taxon>
        <taxon>Vanilla</taxon>
    </lineage>
</organism>
<dbReference type="PANTHER" id="PTHR31942:SF54">
    <property type="entry name" value="MLO-LIKE PROTEIN 13"/>
    <property type="match status" value="1"/>
</dbReference>
<evidence type="ECO:0008006" key="11">
    <source>
        <dbReference type="Google" id="ProtNLM"/>
    </source>
</evidence>
<accession>A0A835U5G8</accession>
<dbReference type="PANTHER" id="PTHR31942">
    <property type="entry name" value="MLO-LIKE PROTEIN 1"/>
    <property type="match status" value="1"/>
</dbReference>
<name>A0A835U5G8_VANPL</name>
<comment type="similarity">
    <text evidence="2">Belongs to the MLO family.</text>
</comment>
<keyword evidence="4" id="KW-0611">Plant defense</keyword>
<dbReference type="InterPro" id="IPR004326">
    <property type="entry name" value="Mlo"/>
</dbReference>
<dbReference type="Pfam" id="PF03094">
    <property type="entry name" value="Mlo"/>
    <property type="match status" value="1"/>
</dbReference>
<dbReference type="Proteomes" id="UP000639772">
    <property type="component" value="Unassembled WGS sequence"/>
</dbReference>
<keyword evidence="3 8" id="KW-0812">Transmembrane</keyword>
<reference evidence="9 10" key="1">
    <citation type="journal article" date="2020" name="Nat. Food">
        <title>A phased Vanilla planifolia genome enables genetic improvement of flavour and production.</title>
        <authorList>
            <person name="Hasing T."/>
            <person name="Tang H."/>
            <person name="Brym M."/>
            <person name="Khazi F."/>
            <person name="Huang T."/>
            <person name="Chambers A.H."/>
        </authorList>
    </citation>
    <scope>NUCLEOTIDE SEQUENCE [LARGE SCALE GENOMIC DNA]</scope>
    <source>
        <tissue evidence="9">Leaf</tissue>
    </source>
</reference>
<feature type="transmembrane region" description="Helical" evidence="8">
    <location>
        <begin position="125"/>
        <end position="144"/>
    </location>
</feature>
<gene>
    <name evidence="9" type="ORF">HPP92_026835</name>
</gene>
<feature type="transmembrane region" description="Helical" evidence="8">
    <location>
        <begin position="225"/>
        <end position="246"/>
    </location>
</feature>
<comment type="subcellular location">
    <subcellularLocation>
        <location evidence="1">Membrane</location>
        <topology evidence="1">Multi-pass membrane protein</topology>
    </subcellularLocation>
</comment>